<dbReference type="AlphaFoldDB" id="A0A2S2PN68"/>
<dbReference type="EMBL" id="GGMR01018292">
    <property type="protein sequence ID" value="MBY30911.1"/>
    <property type="molecule type" value="Transcribed_RNA"/>
</dbReference>
<name>A0A2S2PN68_SCHGA</name>
<gene>
    <name evidence="1" type="ORF">g.35148</name>
</gene>
<sequence length="110" mass="12860">MFCKYTKSGSTRIIRCYNNNKNNNNNNNNSSGDIIILYCNECFTLPRSSSSPFIPTRQQYYYNIRIRPGEKNCVGRSRNRAMSILCALYNAYYCNIIYYRRESSNLIGFA</sequence>
<organism evidence="1">
    <name type="scientific">Schizaphis graminum</name>
    <name type="common">Green bug aphid</name>
    <dbReference type="NCBI Taxonomy" id="13262"/>
    <lineage>
        <taxon>Eukaryota</taxon>
        <taxon>Metazoa</taxon>
        <taxon>Ecdysozoa</taxon>
        <taxon>Arthropoda</taxon>
        <taxon>Hexapoda</taxon>
        <taxon>Insecta</taxon>
        <taxon>Pterygota</taxon>
        <taxon>Neoptera</taxon>
        <taxon>Paraneoptera</taxon>
        <taxon>Hemiptera</taxon>
        <taxon>Sternorrhyncha</taxon>
        <taxon>Aphidomorpha</taxon>
        <taxon>Aphidoidea</taxon>
        <taxon>Aphididae</taxon>
        <taxon>Aphidini</taxon>
        <taxon>Schizaphis</taxon>
    </lineage>
</organism>
<protein>
    <submittedName>
        <fullName evidence="1">Uncharacterized protein</fullName>
    </submittedName>
</protein>
<evidence type="ECO:0000313" key="1">
    <source>
        <dbReference type="EMBL" id="MBY30911.1"/>
    </source>
</evidence>
<proteinExistence type="predicted"/>
<reference evidence="1" key="1">
    <citation type="submission" date="2018-04" db="EMBL/GenBank/DDBJ databases">
        <title>Transcriptome of Schizaphis graminum biotype I.</title>
        <authorList>
            <person name="Scully E.D."/>
            <person name="Geib S.M."/>
            <person name="Palmer N.A."/>
            <person name="Koch K."/>
            <person name="Bradshaw J."/>
            <person name="Heng-Moss T."/>
            <person name="Sarath G."/>
        </authorList>
    </citation>
    <scope>NUCLEOTIDE SEQUENCE</scope>
</reference>
<accession>A0A2S2PN68</accession>